<dbReference type="NCBIfam" id="TIGR02098">
    <property type="entry name" value="MJ0042_CXXC"/>
    <property type="match status" value="1"/>
</dbReference>
<feature type="region of interest" description="Disordered" evidence="1">
    <location>
        <begin position="39"/>
        <end position="99"/>
    </location>
</feature>
<protein>
    <submittedName>
        <fullName evidence="4">Putative Zn finger-like uncharacterized protein</fullName>
    </submittedName>
</protein>
<dbReference type="AlphaFoldDB" id="A0A4R2QBY6"/>
<sequence length="271" mass="28557">MRLTCPNCDAQYEVDDAVIPDDGRDVQCSNCGHTWFQHPDGTATEESASAPHTPEPENVGWHEETPGVSEPDPDNGGDADPGDAAVESPPPAATPRRALDASVLNILKEEAEREQRAREQEATTETFSSQPDLGLDSATTPPPAPDAAEPAPAQGASATAMPRRDLLPDIEEINSTLNASSDRGADSIVTAEEQDAQERSAFRRGFGIVVLAATAALAAYLMAPNIASLHPALETPMATYTDLIDGVRVWLNTAVPQALEGATRALEGNGD</sequence>
<evidence type="ECO:0000313" key="4">
    <source>
        <dbReference type="EMBL" id="TCP44461.1"/>
    </source>
</evidence>
<dbReference type="Pfam" id="PF13717">
    <property type="entry name" value="Zn_ribbon_4"/>
    <property type="match status" value="1"/>
</dbReference>
<keyword evidence="2" id="KW-0472">Membrane</keyword>
<evidence type="ECO:0000313" key="5">
    <source>
        <dbReference type="Proteomes" id="UP000294835"/>
    </source>
</evidence>
<keyword evidence="2" id="KW-1133">Transmembrane helix</keyword>
<keyword evidence="2" id="KW-0812">Transmembrane</keyword>
<evidence type="ECO:0000259" key="3">
    <source>
        <dbReference type="Pfam" id="PF13717"/>
    </source>
</evidence>
<gene>
    <name evidence="4" type="ORF">EV662_101555</name>
</gene>
<feature type="region of interest" description="Disordered" evidence="1">
    <location>
        <begin position="112"/>
        <end position="159"/>
    </location>
</feature>
<dbReference type="InterPro" id="IPR011723">
    <property type="entry name" value="Znf/thioredoxin_put"/>
</dbReference>
<reference evidence="4 5" key="1">
    <citation type="submission" date="2019-03" db="EMBL/GenBank/DDBJ databases">
        <title>Genomic Encyclopedia of Type Strains, Phase IV (KMG-IV): sequencing the most valuable type-strain genomes for metagenomic binning, comparative biology and taxonomic classification.</title>
        <authorList>
            <person name="Goeker M."/>
        </authorList>
    </citation>
    <scope>NUCLEOTIDE SEQUENCE [LARGE SCALE GENOMIC DNA]</scope>
    <source>
        <strain evidence="4 5">DSM 18063</strain>
    </source>
</reference>
<dbReference type="RefSeq" id="WP_132460585.1">
    <property type="nucleotide sequence ID" value="NZ_SLXP01000001.1"/>
</dbReference>
<evidence type="ECO:0000256" key="2">
    <source>
        <dbReference type="SAM" id="Phobius"/>
    </source>
</evidence>
<feature type="compositionally biased region" description="Low complexity" evidence="1">
    <location>
        <begin position="146"/>
        <end position="159"/>
    </location>
</feature>
<comment type="caution">
    <text evidence="4">The sequence shown here is derived from an EMBL/GenBank/DDBJ whole genome shotgun (WGS) entry which is preliminary data.</text>
</comment>
<name>A0A4R2QBY6_9RHOB</name>
<dbReference type="OrthoDB" id="7159357at2"/>
<organism evidence="4 5">
    <name type="scientific">Rhodovulum marinum</name>
    <dbReference type="NCBI Taxonomy" id="320662"/>
    <lineage>
        <taxon>Bacteria</taxon>
        <taxon>Pseudomonadati</taxon>
        <taxon>Pseudomonadota</taxon>
        <taxon>Alphaproteobacteria</taxon>
        <taxon>Rhodobacterales</taxon>
        <taxon>Paracoccaceae</taxon>
        <taxon>Rhodovulum</taxon>
    </lineage>
</organism>
<evidence type="ECO:0000256" key="1">
    <source>
        <dbReference type="SAM" id="MobiDB-lite"/>
    </source>
</evidence>
<accession>A0A4R2QBY6</accession>
<keyword evidence="5" id="KW-1185">Reference proteome</keyword>
<feature type="domain" description="Zinc finger/thioredoxin putative" evidence="3">
    <location>
        <begin position="1"/>
        <end position="36"/>
    </location>
</feature>
<feature type="compositionally biased region" description="Basic and acidic residues" evidence="1">
    <location>
        <begin position="112"/>
        <end position="121"/>
    </location>
</feature>
<dbReference type="Proteomes" id="UP000294835">
    <property type="component" value="Unassembled WGS sequence"/>
</dbReference>
<feature type="compositionally biased region" description="Acidic residues" evidence="1">
    <location>
        <begin position="71"/>
        <end position="81"/>
    </location>
</feature>
<feature type="transmembrane region" description="Helical" evidence="2">
    <location>
        <begin position="205"/>
        <end position="223"/>
    </location>
</feature>
<dbReference type="EMBL" id="SLXP01000001">
    <property type="protein sequence ID" value="TCP44461.1"/>
    <property type="molecule type" value="Genomic_DNA"/>
</dbReference>
<proteinExistence type="predicted"/>